<dbReference type="Proteomes" id="UP001501175">
    <property type="component" value="Unassembled WGS sequence"/>
</dbReference>
<reference evidence="6" key="1">
    <citation type="journal article" date="2019" name="Int. J. Syst. Evol. Microbiol.">
        <title>The Global Catalogue of Microorganisms (GCM) 10K type strain sequencing project: providing services to taxonomists for standard genome sequencing and annotation.</title>
        <authorList>
            <consortium name="The Broad Institute Genomics Platform"/>
            <consortium name="The Broad Institute Genome Sequencing Center for Infectious Disease"/>
            <person name="Wu L."/>
            <person name="Ma J."/>
        </authorList>
    </citation>
    <scope>NUCLEOTIDE SEQUENCE [LARGE SCALE GENOMIC DNA]</scope>
    <source>
        <strain evidence="6">JCM 17927</strain>
    </source>
</reference>
<dbReference type="InterPro" id="IPR023576">
    <property type="entry name" value="UbiE/COQ5_MeTrFase_CS"/>
</dbReference>
<protein>
    <recommendedName>
        <fullName evidence="4">Methyltransferase domain-containing protein</fullName>
    </recommendedName>
</protein>
<organism evidence="5 6">
    <name type="scientific">Nibrella saemangeumensis</name>
    <dbReference type="NCBI Taxonomy" id="1084526"/>
    <lineage>
        <taxon>Bacteria</taxon>
        <taxon>Pseudomonadati</taxon>
        <taxon>Bacteroidota</taxon>
        <taxon>Cytophagia</taxon>
        <taxon>Cytophagales</taxon>
        <taxon>Spirosomataceae</taxon>
        <taxon>Nibrella</taxon>
    </lineage>
</organism>
<evidence type="ECO:0000256" key="2">
    <source>
        <dbReference type="ARBA" id="ARBA00022679"/>
    </source>
</evidence>
<dbReference type="EMBL" id="BAABHD010000078">
    <property type="protein sequence ID" value="GAA4465089.1"/>
    <property type="molecule type" value="Genomic_DNA"/>
</dbReference>
<evidence type="ECO:0000259" key="4">
    <source>
        <dbReference type="Pfam" id="PF13649"/>
    </source>
</evidence>
<dbReference type="InterPro" id="IPR050508">
    <property type="entry name" value="Methyltransf_Superfamily"/>
</dbReference>
<dbReference type="Gene3D" id="3.40.50.150">
    <property type="entry name" value="Vaccinia Virus protein VP39"/>
    <property type="match status" value="1"/>
</dbReference>
<dbReference type="RefSeq" id="WP_345247313.1">
    <property type="nucleotide sequence ID" value="NZ_BAABHD010000078.1"/>
</dbReference>
<accession>A0ABP8NCM1</accession>
<dbReference type="InterPro" id="IPR041698">
    <property type="entry name" value="Methyltransf_25"/>
</dbReference>
<dbReference type="Pfam" id="PF13649">
    <property type="entry name" value="Methyltransf_25"/>
    <property type="match status" value="1"/>
</dbReference>
<dbReference type="SUPFAM" id="SSF53335">
    <property type="entry name" value="S-adenosyl-L-methionine-dependent methyltransferases"/>
    <property type="match status" value="1"/>
</dbReference>
<evidence type="ECO:0000313" key="6">
    <source>
        <dbReference type="Proteomes" id="UP001501175"/>
    </source>
</evidence>
<keyword evidence="1" id="KW-0489">Methyltransferase</keyword>
<gene>
    <name evidence="5" type="ORF">GCM10023189_45240</name>
</gene>
<keyword evidence="3" id="KW-0949">S-adenosyl-L-methionine</keyword>
<dbReference type="PANTHER" id="PTHR42912">
    <property type="entry name" value="METHYLTRANSFERASE"/>
    <property type="match status" value="1"/>
</dbReference>
<evidence type="ECO:0000313" key="5">
    <source>
        <dbReference type="EMBL" id="GAA4465089.1"/>
    </source>
</evidence>
<sequence length="217" mass="24668">MKPETSVYKPALRWNGLTPFYDRIMALTMRESRFRTMLLEPLRQRQPRQVLDVGCGTGTQALQLRVLFPEACIFGMDGDARVLALARQKQLEAHRPVLFEYGLATDLPYPSQSMDIVTCSLLLHHLSDSDKQQTIREMHRVLRPGGELALADWGKPANELMRLLFLGLQLFDGFDTTQAHVQGRLPNLLYDNGFKKIFPTGQVNTLFGTLAIFHAIR</sequence>
<dbReference type="PROSITE" id="PS01184">
    <property type="entry name" value="UBIE_2"/>
    <property type="match status" value="1"/>
</dbReference>
<feature type="domain" description="Methyltransferase" evidence="4">
    <location>
        <begin position="50"/>
        <end position="146"/>
    </location>
</feature>
<dbReference type="CDD" id="cd02440">
    <property type="entry name" value="AdoMet_MTases"/>
    <property type="match status" value="1"/>
</dbReference>
<keyword evidence="2" id="KW-0808">Transferase</keyword>
<comment type="caution">
    <text evidence="5">The sequence shown here is derived from an EMBL/GenBank/DDBJ whole genome shotgun (WGS) entry which is preliminary data.</text>
</comment>
<evidence type="ECO:0000256" key="3">
    <source>
        <dbReference type="ARBA" id="ARBA00022691"/>
    </source>
</evidence>
<keyword evidence="6" id="KW-1185">Reference proteome</keyword>
<proteinExistence type="predicted"/>
<name>A0ABP8NCM1_9BACT</name>
<dbReference type="InterPro" id="IPR029063">
    <property type="entry name" value="SAM-dependent_MTases_sf"/>
</dbReference>
<evidence type="ECO:0000256" key="1">
    <source>
        <dbReference type="ARBA" id="ARBA00022603"/>
    </source>
</evidence>